<keyword evidence="2" id="KW-1185">Reference proteome</keyword>
<gene>
    <name evidence="1" type="ORF">CLUMA_CG016701</name>
</gene>
<reference evidence="1 2" key="1">
    <citation type="submission" date="2015-04" db="EMBL/GenBank/DDBJ databases">
        <authorList>
            <person name="Syromyatnikov M.Y."/>
            <person name="Popov V.N."/>
        </authorList>
    </citation>
    <scope>NUCLEOTIDE SEQUENCE [LARGE SCALE GENOMIC DNA]</scope>
</reference>
<dbReference type="Gene3D" id="3.80.10.10">
    <property type="entry name" value="Ribonuclease Inhibitor"/>
    <property type="match status" value="1"/>
</dbReference>
<name>A0A1J1IVT6_9DIPT</name>
<dbReference type="AlphaFoldDB" id="A0A1J1IVT6"/>
<proteinExistence type="predicted"/>
<dbReference type="Proteomes" id="UP000183832">
    <property type="component" value="Unassembled WGS sequence"/>
</dbReference>
<evidence type="ECO:0000313" key="2">
    <source>
        <dbReference type="Proteomes" id="UP000183832"/>
    </source>
</evidence>
<evidence type="ECO:0000313" key="1">
    <source>
        <dbReference type="EMBL" id="CRL03692.1"/>
    </source>
</evidence>
<protein>
    <submittedName>
        <fullName evidence="1">CLUMA_CG016701, isoform A</fullName>
    </submittedName>
</protein>
<dbReference type="SUPFAM" id="SSF52058">
    <property type="entry name" value="L domain-like"/>
    <property type="match status" value="1"/>
</dbReference>
<dbReference type="EMBL" id="CVRI01000059">
    <property type="protein sequence ID" value="CRL03692.1"/>
    <property type="molecule type" value="Genomic_DNA"/>
</dbReference>
<accession>A0A1J1IVT6</accession>
<dbReference type="InterPro" id="IPR032675">
    <property type="entry name" value="LRR_dom_sf"/>
</dbReference>
<sequence>MFGFHLSQRNNNDVKEFSLLHQETSHLPHGIPELFPNLTKYCAFKTNLKHIQSSDFSGFQSLTIIGLSENELVNIPADTF</sequence>
<organism evidence="1 2">
    <name type="scientific">Clunio marinus</name>
    <dbReference type="NCBI Taxonomy" id="568069"/>
    <lineage>
        <taxon>Eukaryota</taxon>
        <taxon>Metazoa</taxon>
        <taxon>Ecdysozoa</taxon>
        <taxon>Arthropoda</taxon>
        <taxon>Hexapoda</taxon>
        <taxon>Insecta</taxon>
        <taxon>Pterygota</taxon>
        <taxon>Neoptera</taxon>
        <taxon>Endopterygota</taxon>
        <taxon>Diptera</taxon>
        <taxon>Nematocera</taxon>
        <taxon>Chironomoidea</taxon>
        <taxon>Chironomidae</taxon>
        <taxon>Clunio</taxon>
    </lineage>
</organism>